<dbReference type="STRING" id="260086.SAMN05216207_101682"/>
<dbReference type="GO" id="GO:0006355">
    <property type="term" value="P:regulation of DNA-templated transcription"/>
    <property type="evidence" value="ECO:0007669"/>
    <property type="project" value="InterPro"/>
</dbReference>
<dbReference type="PANTHER" id="PTHR47691:SF3">
    <property type="entry name" value="HTH-TYPE TRANSCRIPTIONAL REGULATOR RV0890C-RELATED"/>
    <property type="match status" value="1"/>
</dbReference>
<dbReference type="PRINTS" id="PR00038">
    <property type="entry name" value="HTHLUXR"/>
</dbReference>
<dbReference type="Gene3D" id="1.25.40.10">
    <property type="entry name" value="Tetratricopeptide repeat domain"/>
    <property type="match status" value="1"/>
</dbReference>
<dbReference type="OrthoDB" id="9812579at2"/>
<dbReference type="Pfam" id="PF13401">
    <property type="entry name" value="AAA_22"/>
    <property type="match status" value="1"/>
</dbReference>
<dbReference type="InterPro" id="IPR027417">
    <property type="entry name" value="P-loop_NTPase"/>
</dbReference>
<dbReference type="Proteomes" id="UP000199614">
    <property type="component" value="Unassembled WGS sequence"/>
</dbReference>
<gene>
    <name evidence="3" type="ORF">SAMN05216207_101682</name>
</gene>
<dbReference type="RefSeq" id="WP_093344194.1">
    <property type="nucleotide sequence ID" value="NZ_FOUY01000016.1"/>
</dbReference>
<dbReference type="InterPro" id="IPR000792">
    <property type="entry name" value="Tscrpt_reg_LuxR_C"/>
</dbReference>
<evidence type="ECO:0000259" key="2">
    <source>
        <dbReference type="PROSITE" id="PS50043"/>
    </source>
</evidence>
<dbReference type="Gene3D" id="1.10.10.10">
    <property type="entry name" value="Winged helix-like DNA-binding domain superfamily/Winged helix DNA-binding domain"/>
    <property type="match status" value="1"/>
</dbReference>
<dbReference type="Gene3D" id="3.40.50.300">
    <property type="entry name" value="P-loop containing nucleotide triphosphate hydrolases"/>
    <property type="match status" value="1"/>
</dbReference>
<dbReference type="InterPro" id="IPR011990">
    <property type="entry name" value="TPR-like_helical_dom_sf"/>
</dbReference>
<reference evidence="3 4" key="1">
    <citation type="submission" date="2016-10" db="EMBL/GenBank/DDBJ databases">
        <authorList>
            <person name="de Groot N.N."/>
        </authorList>
    </citation>
    <scope>NUCLEOTIDE SEQUENCE [LARGE SCALE GENOMIC DNA]</scope>
    <source>
        <strain evidence="3 4">CGMCC 4.1877</strain>
    </source>
</reference>
<dbReference type="SUPFAM" id="SSF48452">
    <property type="entry name" value="TPR-like"/>
    <property type="match status" value="1"/>
</dbReference>
<dbReference type="PROSITE" id="PS00622">
    <property type="entry name" value="HTH_LUXR_1"/>
    <property type="match status" value="1"/>
</dbReference>
<keyword evidence="4" id="KW-1185">Reference proteome</keyword>
<dbReference type="Pfam" id="PF00196">
    <property type="entry name" value="GerE"/>
    <property type="match status" value="1"/>
</dbReference>
<dbReference type="AlphaFoldDB" id="A0A1I4ZY62"/>
<dbReference type="InterPro" id="IPR016032">
    <property type="entry name" value="Sig_transdc_resp-reg_C-effctor"/>
</dbReference>
<organism evidence="3 4">
    <name type="scientific">Pseudonocardia ammonioxydans</name>
    <dbReference type="NCBI Taxonomy" id="260086"/>
    <lineage>
        <taxon>Bacteria</taxon>
        <taxon>Bacillati</taxon>
        <taxon>Actinomycetota</taxon>
        <taxon>Actinomycetes</taxon>
        <taxon>Pseudonocardiales</taxon>
        <taxon>Pseudonocardiaceae</taxon>
        <taxon>Pseudonocardia</taxon>
    </lineage>
</organism>
<dbReference type="CDD" id="cd06170">
    <property type="entry name" value="LuxR_C_like"/>
    <property type="match status" value="1"/>
</dbReference>
<dbReference type="PROSITE" id="PS50043">
    <property type="entry name" value="HTH_LUXR_2"/>
    <property type="match status" value="1"/>
</dbReference>
<dbReference type="EMBL" id="FOUY01000016">
    <property type="protein sequence ID" value="SFN55148.1"/>
    <property type="molecule type" value="Genomic_DNA"/>
</dbReference>
<name>A0A1I4ZY62_PSUAM</name>
<sequence>MVDDAGDDPCRLPARRGRHRLATALDSFVGRAETLTRLHAELAAHRLVTVTGPGGVGKTRTALTAAERWDDDVYVVELASVTDQSQIAPTVATAVGVPDQSNRDAVDRVVGHLAAAPTLLVVDNCEHLVEGTVRLLLRLLAELPELTVLATSRAALGIRGEQVHRLDPLAVPDEDPVGEDPVGEDPVGEDPGGENPGGAAPGGNDPRDAGVLDEVPSVRLLLDRVHRLLPDFRITEENRDAVVALCRKLDGLPLAIELAAVRLRSLSVSQVVERLGGRLHMLSAPGTDAEPRQQSLRALIDWSYDLCGPAEQLLWARMSVFPAPADLEALEGVCGHGDLADDRLLDALDGLVGKSVVVADRDGDQLRYRQFVPLREYGAEQLEAAGGTEEIRRLHRDHYIALAAATIDRWCGPDQARDLARLRHDHPNLLAALGFSAHTPGEAVAGARLASLLRYHWIAGGFLTYGRRWLERLLRRIDPGTAERAEALWVVAWVALIQGDRAVARGYLRECTATAEQLGDVALQGHAAHWTALLHLFEGDLDDAVERYRYAIGLHRRVGDVPAELTAGFQLAMAETYAELPRDALATAASVVERASADGEMWNHGYGRWIEAIALLHLGELDRARDAILRTMRIERDFRDGVCTALSVEVCSWVTTATGRAADAAALSGLAAGVWRRLGTSLAAFGPHALAEGRGYAARIDRELGAERAEALRQEYAGADVADAVRLCIEIVTAGCTGAPQQAARALTELTGREEQVAALVTDGLSNKQIAEQLVISRRTVDGHVERILRKLDVGSRTQVAAWVVERSR</sequence>
<evidence type="ECO:0000313" key="4">
    <source>
        <dbReference type="Proteomes" id="UP000199614"/>
    </source>
</evidence>
<protein>
    <submittedName>
        <fullName evidence="3">Predicted ATPase</fullName>
    </submittedName>
</protein>
<accession>A0A1I4ZY62</accession>
<dbReference type="GO" id="GO:0003677">
    <property type="term" value="F:DNA binding"/>
    <property type="evidence" value="ECO:0007669"/>
    <property type="project" value="InterPro"/>
</dbReference>
<evidence type="ECO:0000313" key="3">
    <source>
        <dbReference type="EMBL" id="SFN55148.1"/>
    </source>
</evidence>
<dbReference type="GO" id="GO:0016887">
    <property type="term" value="F:ATP hydrolysis activity"/>
    <property type="evidence" value="ECO:0007669"/>
    <property type="project" value="InterPro"/>
</dbReference>
<dbReference type="SMART" id="SM00421">
    <property type="entry name" value="HTH_LUXR"/>
    <property type="match status" value="1"/>
</dbReference>
<evidence type="ECO:0000256" key="1">
    <source>
        <dbReference type="SAM" id="MobiDB-lite"/>
    </source>
</evidence>
<feature type="domain" description="HTH luxR-type" evidence="2">
    <location>
        <begin position="743"/>
        <end position="808"/>
    </location>
</feature>
<dbReference type="PANTHER" id="PTHR47691">
    <property type="entry name" value="REGULATOR-RELATED"/>
    <property type="match status" value="1"/>
</dbReference>
<dbReference type="SUPFAM" id="SSF46894">
    <property type="entry name" value="C-terminal effector domain of the bipartite response regulators"/>
    <property type="match status" value="1"/>
</dbReference>
<feature type="compositionally biased region" description="Acidic residues" evidence="1">
    <location>
        <begin position="172"/>
        <end position="192"/>
    </location>
</feature>
<feature type="region of interest" description="Disordered" evidence="1">
    <location>
        <begin position="167"/>
        <end position="210"/>
    </location>
</feature>
<dbReference type="InterPro" id="IPR049945">
    <property type="entry name" value="AAA_22"/>
</dbReference>
<dbReference type="InterPro" id="IPR036388">
    <property type="entry name" value="WH-like_DNA-bd_sf"/>
</dbReference>
<dbReference type="SUPFAM" id="SSF52540">
    <property type="entry name" value="P-loop containing nucleoside triphosphate hydrolases"/>
    <property type="match status" value="1"/>
</dbReference>
<proteinExistence type="predicted"/>